<dbReference type="CDD" id="cd16403">
    <property type="entry name" value="ParB_N_like_MT"/>
    <property type="match status" value="1"/>
</dbReference>
<keyword evidence="9" id="KW-1185">Reference proteome</keyword>
<comment type="similarity">
    <text evidence="1 5">Belongs to the N(4)/N(6)-methyltransferase family.</text>
</comment>
<protein>
    <recommendedName>
        <fullName evidence="5">Methyltransferase</fullName>
        <ecNumber evidence="5">2.1.1.-</ecNumber>
    </recommendedName>
</protein>
<dbReference type="SMART" id="SM00470">
    <property type="entry name" value="ParB"/>
    <property type="match status" value="1"/>
</dbReference>
<feature type="compositionally biased region" description="Acidic residues" evidence="6">
    <location>
        <begin position="142"/>
        <end position="155"/>
    </location>
</feature>
<proteinExistence type="inferred from homology"/>
<evidence type="ECO:0000256" key="1">
    <source>
        <dbReference type="ARBA" id="ARBA00006594"/>
    </source>
</evidence>
<dbReference type="InterPro" id="IPR015840">
    <property type="entry name" value="DNA_MeTrfase_ParB"/>
</dbReference>
<evidence type="ECO:0000259" key="7">
    <source>
        <dbReference type="SMART" id="SM00470"/>
    </source>
</evidence>
<evidence type="ECO:0000256" key="5">
    <source>
        <dbReference type="RuleBase" id="RU362026"/>
    </source>
</evidence>
<evidence type="ECO:0000256" key="4">
    <source>
        <dbReference type="ARBA" id="ARBA00047942"/>
    </source>
</evidence>
<gene>
    <name evidence="8" type="ORF">ACFOOR_04860</name>
</gene>
<keyword evidence="2" id="KW-0489">Methyltransferase</keyword>
<organism evidence="8 9">
    <name type="scientific">Hyphobacterium vulgare</name>
    <dbReference type="NCBI Taxonomy" id="1736751"/>
    <lineage>
        <taxon>Bacteria</taxon>
        <taxon>Pseudomonadati</taxon>
        <taxon>Pseudomonadota</taxon>
        <taxon>Alphaproteobacteria</taxon>
        <taxon>Maricaulales</taxon>
        <taxon>Maricaulaceae</taxon>
        <taxon>Hyphobacterium</taxon>
    </lineage>
</organism>
<dbReference type="PIRSF" id="PIRSF036758">
    <property type="entry name" value="Aden_M_ParB"/>
    <property type="match status" value="1"/>
</dbReference>
<feature type="domain" description="ParB-like N-terminal" evidence="7">
    <location>
        <begin position="11"/>
        <end position="97"/>
    </location>
</feature>
<accession>A0ABV6ZVK5</accession>
<dbReference type="Gene3D" id="3.90.1530.10">
    <property type="entry name" value="Conserved hypothetical protein from pyrococcus furiosus pfu- 392566-001, ParB domain"/>
    <property type="match status" value="1"/>
</dbReference>
<dbReference type="InterPro" id="IPR003115">
    <property type="entry name" value="ParB_N"/>
</dbReference>
<dbReference type="EC" id="2.1.1.-" evidence="5"/>
<dbReference type="InterPro" id="IPR036086">
    <property type="entry name" value="ParB/Sulfiredoxin_sf"/>
</dbReference>
<evidence type="ECO:0000256" key="2">
    <source>
        <dbReference type="ARBA" id="ARBA00022603"/>
    </source>
</evidence>
<dbReference type="PROSITE" id="PS00092">
    <property type="entry name" value="N6_MTASE"/>
    <property type="match status" value="1"/>
</dbReference>
<evidence type="ECO:0000256" key="6">
    <source>
        <dbReference type="SAM" id="MobiDB-lite"/>
    </source>
</evidence>
<dbReference type="SUPFAM" id="SSF110849">
    <property type="entry name" value="ParB/Sulfiredoxin"/>
    <property type="match status" value="1"/>
</dbReference>
<dbReference type="InterPro" id="IPR002941">
    <property type="entry name" value="DNA_methylase_N4/N6"/>
</dbReference>
<evidence type="ECO:0000313" key="9">
    <source>
        <dbReference type="Proteomes" id="UP001595379"/>
    </source>
</evidence>
<dbReference type="Pfam" id="PF02195">
    <property type="entry name" value="ParB_N"/>
    <property type="match status" value="1"/>
</dbReference>
<dbReference type="Pfam" id="PF01555">
    <property type="entry name" value="N6_N4_Mtase"/>
    <property type="match status" value="1"/>
</dbReference>
<dbReference type="PRINTS" id="PR00508">
    <property type="entry name" value="S21N4MTFRASE"/>
</dbReference>
<dbReference type="InterPro" id="IPR002052">
    <property type="entry name" value="DNA_methylase_N6_adenine_CS"/>
</dbReference>
<dbReference type="EMBL" id="JBHRSV010000003">
    <property type="protein sequence ID" value="MFC2925429.1"/>
    <property type="molecule type" value="Genomic_DNA"/>
</dbReference>
<dbReference type="InterPro" id="IPR029063">
    <property type="entry name" value="SAM-dependent_MTases_sf"/>
</dbReference>
<sequence>MKPALADSRLIDVDFEALRPFPNHARKHDRAKARSLTRSIDALGLVDPIIIDENNVILSGHLRVTCCQKLGHTTIPAIRVTHLKPHEKRVFVIAANRFPERGGWDRELLQFEVSQLLEFADEIDIEATGFEIPEVDMLLADDPDQQADSSDDDIPDPPSEPVTQPGDLWALGDHRVLCGSSLLKASWDRLMDGDKAGLCITDPPYNVRIKGHVTSKRHSEFAMASGEMSAAEFNAFLQQGLGLAAAFSHDGALHFIAMDHRHMRELYAAADPIYSEQLNLIVWAKTNAGMGSFYRSRHELFALFKVGAAAHVNNVQLGRFGRNRSNVWTYPGANTFRKGRDKDLADHPTIKPVQLLADAILDASRPGDIVIDGFGGSGSIILAAERTQRRARIIEIEPKYVDVAIARWTVLTGKQARLLNRAEPLALPAPTPRLTHDSGGRS</sequence>
<evidence type="ECO:0000313" key="8">
    <source>
        <dbReference type="EMBL" id="MFC2925429.1"/>
    </source>
</evidence>
<name>A0ABV6ZVK5_9PROT</name>
<comment type="catalytic activity">
    <reaction evidence="4">
        <text>a 2'-deoxyadenosine in DNA + S-adenosyl-L-methionine = an N(6)-methyl-2'-deoxyadenosine in DNA + S-adenosyl-L-homocysteine + H(+)</text>
        <dbReference type="Rhea" id="RHEA:15197"/>
        <dbReference type="Rhea" id="RHEA-COMP:12418"/>
        <dbReference type="Rhea" id="RHEA-COMP:12419"/>
        <dbReference type="ChEBI" id="CHEBI:15378"/>
        <dbReference type="ChEBI" id="CHEBI:57856"/>
        <dbReference type="ChEBI" id="CHEBI:59789"/>
        <dbReference type="ChEBI" id="CHEBI:90615"/>
        <dbReference type="ChEBI" id="CHEBI:90616"/>
        <dbReference type="EC" id="2.1.1.72"/>
    </reaction>
</comment>
<dbReference type="Gene3D" id="3.40.50.150">
    <property type="entry name" value="Vaccinia Virus protein VP39"/>
    <property type="match status" value="1"/>
</dbReference>
<dbReference type="RefSeq" id="WP_343164791.1">
    <property type="nucleotide sequence ID" value="NZ_JBHRSV010000003.1"/>
</dbReference>
<reference evidence="9" key="1">
    <citation type="journal article" date="2019" name="Int. J. Syst. Evol. Microbiol.">
        <title>The Global Catalogue of Microorganisms (GCM) 10K type strain sequencing project: providing services to taxonomists for standard genome sequencing and annotation.</title>
        <authorList>
            <consortium name="The Broad Institute Genomics Platform"/>
            <consortium name="The Broad Institute Genome Sequencing Center for Infectious Disease"/>
            <person name="Wu L."/>
            <person name="Ma J."/>
        </authorList>
    </citation>
    <scope>NUCLEOTIDE SEQUENCE [LARGE SCALE GENOMIC DNA]</scope>
    <source>
        <strain evidence="9">KCTC 52487</strain>
    </source>
</reference>
<evidence type="ECO:0000256" key="3">
    <source>
        <dbReference type="ARBA" id="ARBA00022679"/>
    </source>
</evidence>
<dbReference type="Proteomes" id="UP001595379">
    <property type="component" value="Unassembled WGS sequence"/>
</dbReference>
<dbReference type="SUPFAM" id="SSF53335">
    <property type="entry name" value="S-adenosyl-L-methionine-dependent methyltransferases"/>
    <property type="match status" value="1"/>
</dbReference>
<comment type="caution">
    <text evidence="8">The sequence shown here is derived from an EMBL/GenBank/DDBJ whole genome shotgun (WGS) entry which is preliminary data.</text>
</comment>
<dbReference type="InterPro" id="IPR001091">
    <property type="entry name" value="RM_Methyltransferase"/>
</dbReference>
<keyword evidence="3" id="KW-0808">Transferase</keyword>
<feature type="region of interest" description="Disordered" evidence="6">
    <location>
        <begin position="142"/>
        <end position="165"/>
    </location>
</feature>